<evidence type="ECO:0000256" key="2">
    <source>
        <dbReference type="ARBA" id="ARBA00022649"/>
    </source>
</evidence>
<dbReference type="STRING" id="46224.B4102_3175"/>
<dbReference type="RefSeq" id="WP_066231731.1">
    <property type="nucleotide sequence ID" value="NZ_JARMRX010000014.1"/>
</dbReference>
<dbReference type="EMBL" id="LQYN01000056">
    <property type="protein sequence ID" value="KYD05451.1"/>
    <property type="molecule type" value="Genomic_DNA"/>
</dbReference>
<dbReference type="AlphaFoldDB" id="A0A150KZE2"/>
<dbReference type="GO" id="GO:0006402">
    <property type="term" value="P:mRNA catabolic process"/>
    <property type="evidence" value="ECO:0007669"/>
    <property type="project" value="TreeGrafter"/>
</dbReference>
<name>A0A150KZE2_9BACI</name>
<proteinExistence type="inferred from homology"/>
<dbReference type="SUPFAM" id="SSF50118">
    <property type="entry name" value="Cell growth inhibitor/plasmid maintenance toxic component"/>
    <property type="match status" value="1"/>
</dbReference>
<dbReference type="OrthoDB" id="129822at2"/>
<dbReference type="PATRIC" id="fig|46224.3.peg.3149"/>
<comment type="caution">
    <text evidence="3">The sequence shown here is derived from an EMBL/GenBank/DDBJ whole genome shotgun (WGS) entry which is preliminary data.</text>
</comment>
<evidence type="ECO:0000256" key="1">
    <source>
        <dbReference type="ARBA" id="ARBA00007521"/>
    </source>
</evidence>
<dbReference type="GO" id="GO:0004521">
    <property type="term" value="F:RNA endonuclease activity"/>
    <property type="evidence" value="ECO:0007669"/>
    <property type="project" value="TreeGrafter"/>
</dbReference>
<accession>A0A150KZE2</accession>
<evidence type="ECO:0000313" key="4">
    <source>
        <dbReference type="Proteomes" id="UP000075666"/>
    </source>
</evidence>
<keyword evidence="4" id="KW-1185">Reference proteome</keyword>
<dbReference type="GO" id="GO:0016075">
    <property type="term" value="P:rRNA catabolic process"/>
    <property type="evidence" value="ECO:0007669"/>
    <property type="project" value="TreeGrafter"/>
</dbReference>
<reference evidence="3 4" key="1">
    <citation type="submission" date="2016-01" db="EMBL/GenBank/DDBJ databases">
        <title>Genome Sequences of Twelve Sporeforming Bacillus Species Isolated from Foods.</title>
        <authorList>
            <person name="Berendsen E.M."/>
            <person name="Wells-Bennik M.H."/>
            <person name="Krawcyk A.O."/>
            <person name="De Jong A."/>
            <person name="Holsappel S."/>
            <person name="Eijlander R.T."/>
            <person name="Kuipers O.P."/>
        </authorList>
    </citation>
    <scope>NUCLEOTIDE SEQUENCE [LARGE SCALE GENOMIC DNA]</scope>
    <source>
        <strain evidence="3 4">B4102</strain>
    </source>
</reference>
<sequence>MYKQGDIVLVPVPFSDLTNRKQRPVLVISNDNYNKITEDIVVVGITSQLKDLDYSIVINSKDLNEGELKVTSAIRADKVYTLSKDIVRKRFGQVNSEVLKGVRTKINELLK</sequence>
<dbReference type="InterPro" id="IPR011067">
    <property type="entry name" value="Plasmid_toxin/cell-grow_inhib"/>
</dbReference>
<protein>
    <submittedName>
        <fullName evidence="3">Uncharacterized protein</fullName>
    </submittedName>
</protein>
<keyword evidence="2" id="KW-1277">Toxin-antitoxin system</keyword>
<dbReference type="Pfam" id="PF02452">
    <property type="entry name" value="PemK_toxin"/>
    <property type="match status" value="1"/>
</dbReference>
<dbReference type="GO" id="GO:0003677">
    <property type="term" value="F:DNA binding"/>
    <property type="evidence" value="ECO:0007669"/>
    <property type="project" value="InterPro"/>
</dbReference>
<dbReference type="InterPro" id="IPR003477">
    <property type="entry name" value="PemK-like"/>
</dbReference>
<evidence type="ECO:0000313" key="3">
    <source>
        <dbReference type="EMBL" id="KYD05451.1"/>
    </source>
</evidence>
<gene>
    <name evidence="3" type="ORF">B4102_3175</name>
</gene>
<organism evidence="3 4">
    <name type="scientific">Heyndrickxia sporothermodurans</name>
    <dbReference type="NCBI Taxonomy" id="46224"/>
    <lineage>
        <taxon>Bacteria</taxon>
        <taxon>Bacillati</taxon>
        <taxon>Bacillota</taxon>
        <taxon>Bacilli</taxon>
        <taxon>Bacillales</taxon>
        <taxon>Bacillaceae</taxon>
        <taxon>Heyndrickxia</taxon>
    </lineage>
</organism>
<comment type="similarity">
    <text evidence="1">Belongs to the PemK/MazF family.</text>
</comment>
<dbReference type="GeneID" id="62497902"/>
<dbReference type="Gene3D" id="2.30.30.110">
    <property type="match status" value="1"/>
</dbReference>
<dbReference type="PANTHER" id="PTHR33988">
    <property type="entry name" value="ENDORIBONUCLEASE MAZF-RELATED"/>
    <property type="match status" value="1"/>
</dbReference>
<dbReference type="Proteomes" id="UP000075666">
    <property type="component" value="Unassembled WGS sequence"/>
</dbReference>